<feature type="domain" description="CATRA-Associated Small Protein" evidence="1">
    <location>
        <begin position="14"/>
        <end position="98"/>
    </location>
</feature>
<evidence type="ECO:0000313" key="3">
    <source>
        <dbReference type="Proteomes" id="UP000509335"/>
    </source>
</evidence>
<dbReference type="InterPro" id="IPR046924">
    <property type="entry name" value="CATASP"/>
</dbReference>
<name>A0A7H8XHW8_9ACTN</name>
<accession>A0A7H8XHW8</accession>
<proteinExistence type="predicted"/>
<dbReference type="KEGG" id="mcab:HXZ27_03770"/>
<gene>
    <name evidence="2" type="ORF">HXZ27_03770</name>
</gene>
<sequence>MERSEGWDAETIGDALDLLQDMVLWELVPERWEHIEILLSRLEVALATGEADEVRDVVVELELSGPVRAHRIGSAEKGGMPEPVLDRRNTLVHSLTGDPHRQSREQQDTPPTRGDRGDRPDR</sequence>
<organism evidence="2 3">
    <name type="scientific">Micromonospora carbonacea</name>
    <dbReference type="NCBI Taxonomy" id="47853"/>
    <lineage>
        <taxon>Bacteria</taxon>
        <taxon>Bacillati</taxon>
        <taxon>Actinomycetota</taxon>
        <taxon>Actinomycetes</taxon>
        <taxon>Micromonosporales</taxon>
        <taxon>Micromonosporaceae</taxon>
        <taxon>Micromonospora</taxon>
    </lineage>
</organism>
<dbReference type="EMBL" id="CP058322">
    <property type="protein sequence ID" value="QLD23442.1"/>
    <property type="molecule type" value="Genomic_DNA"/>
</dbReference>
<dbReference type="Pfam" id="PF20271">
    <property type="entry name" value="CATASP"/>
    <property type="match status" value="1"/>
</dbReference>
<protein>
    <recommendedName>
        <fullName evidence="1">CATRA-Associated Small Protein domain-containing protein</fullName>
    </recommendedName>
</protein>
<evidence type="ECO:0000313" key="2">
    <source>
        <dbReference type="EMBL" id="QLD23442.1"/>
    </source>
</evidence>
<dbReference type="AlphaFoldDB" id="A0A7H8XHW8"/>
<reference evidence="2 3" key="1">
    <citation type="submission" date="2020-07" db="EMBL/GenBank/DDBJ databases">
        <title>A bifunctional nitrone conjugated secondary metabolite targeting the ribosome.</title>
        <authorList>
            <person name="Limbrick E.M."/>
            <person name="Graf M."/>
            <person name="Derewacz D.K."/>
            <person name="Nguyen F."/>
            <person name="Spraggins J.M."/>
            <person name="Wieland M."/>
            <person name="Ynigez-Gutierrez A.E."/>
            <person name="Reisman B.J."/>
            <person name="Zinshteyn B."/>
            <person name="McCulloch K."/>
            <person name="Iverson T.M."/>
            <person name="Green R."/>
            <person name="Wilson D.N."/>
            <person name="Bachmann B.O."/>
        </authorList>
    </citation>
    <scope>NUCLEOTIDE SEQUENCE [LARGE SCALE GENOMIC DNA]</scope>
    <source>
        <strain evidence="3">aurantiaca</strain>
    </source>
</reference>
<evidence type="ECO:0000259" key="1">
    <source>
        <dbReference type="Pfam" id="PF20271"/>
    </source>
</evidence>
<dbReference type="Proteomes" id="UP000509335">
    <property type="component" value="Chromosome"/>
</dbReference>